<dbReference type="PROSITE" id="PS50994">
    <property type="entry name" value="INTEGRASE"/>
    <property type="match status" value="1"/>
</dbReference>
<dbReference type="InterPro" id="IPR041588">
    <property type="entry name" value="Integrase_H2C2"/>
</dbReference>
<dbReference type="Pfam" id="PF18701">
    <property type="entry name" value="DUF5641"/>
    <property type="match status" value="1"/>
</dbReference>
<dbReference type="SUPFAM" id="SSF53098">
    <property type="entry name" value="Ribonuclease H-like"/>
    <property type="match status" value="1"/>
</dbReference>
<dbReference type="Pfam" id="PF05380">
    <property type="entry name" value="Peptidase_A17"/>
    <property type="match status" value="1"/>
</dbReference>
<dbReference type="RefSeq" id="XP_026687862.1">
    <property type="nucleotide sequence ID" value="XM_026832061.1"/>
</dbReference>
<dbReference type="InterPro" id="IPR040676">
    <property type="entry name" value="DUF5641"/>
</dbReference>
<name>A0A3Q0JHG9_DIACI</name>
<gene>
    <name evidence="3" type="primary">LOC113472349</name>
</gene>
<dbReference type="Proteomes" id="UP000079169">
    <property type="component" value="Unplaced"/>
</dbReference>
<feature type="domain" description="Integrase catalytic" evidence="1">
    <location>
        <begin position="753"/>
        <end position="956"/>
    </location>
</feature>
<dbReference type="InterPro" id="IPR001584">
    <property type="entry name" value="Integrase_cat-core"/>
</dbReference>
<accession>A0A3Q0JHG9</accession>
<dbReference type="GO" id="GO:0071897">
    <property type="term" value="P:DNA biosynthetic process"/>
    <property type="evidence" value="ECO:0007669"/>
    <property type="project" value="UniProtKB-ARBA"/>
</dbReference>
<dbReference type="KEGG" id="dci:113472349"/>
<dbReference type="AlphaFoldDB" id="A0A3Q0JHG9"/>
<dbReference type="STRING" id="121845.A0A3Q0JHG9"/>
<dbReference type="InterPro" id="IPR000477">
    <property type="entry name" value="RT_dom"/>
</dbReference>
<dbReference type="SUPFAM" id="SSF56672">
    <property type="entry name" value="DNA/RNA polymerases"/>
    <property type="match status" value="1"/>
</dbReference>
<dbReference type="GeneID" id="113472349"/>
<protein>
    <submittedName>
        <fullName evidence="3">Uncharacterized protein LOC113472349</fullName>
    </submittedName>
</protein>
<dbReference type="InterPro" id="IPR043502">
    <property type="entry name" value="DNA/RNA_pol_sf"/>
</dbReference>
<dbReference type="Gene3D" id="3.30.420.10">
    <property type="entry name" value="Ribonuclease H-like superfamily/Ribonuclease H"/>
    <property type="match status" value="1"/>
</dbReference>
<organism evidence="2 3">
    <name type="scientific">Diaphorina citri</name>
    <name type="common">Asian citrus psyllid</name>
    <dbReference type="NCBI Taxonomy" id="121845"/>
    <lineage>
        <taxon>Eukaryota</taxon>
        <taxon>Metazoa</taxon>
        <taxon>Ecdysozoa</taxon>
        <taxon>Arthropoda</taxon>
        <taxon>Hexapoda</taxon>
        <taxon>Insecta</taxon>
        <taxon>Pterygota</taxon>
        <taxon>Neoptera</taxon>
        <taxon>Paraneoptera</taxon>
        <taxon>Hemiptera</taxon>
        <taxon>Sternorrhyncha</taxon>
        <taxon>Psylloidea</taxon>
        <taxon>Psyllidae</taxon>
        <taxon>Diaphorininae</taxon>
        <taxon>Diaphorina</taxon>
    </lineage>
</organism>
<dbReference type="InterPro" id="IPR008042">
    <property type="entry name" value="Retrotrans_Pao"/>
</dbReference>
<dbReference type="GO" id="GO:0042575">
    <property type="term" value="C:DNA polymerase complex"/>
    <property type="evidence" value="ECO:0007669"/>
    <property type="project" value="UniProtKB-ARBA"/>
</dbReference>
<dbReference type="InterPro" id="IPR012337">
    <property type="entry name" value="RNaseH-like_sf"/>
</dbReference>
<feature type="non-terminal residue" evidence="3">
    <location>
        <position position="1"/>
    </location>
</feature>
<evidence type="ECO:0000313" key="2">
    <source>
        <dbReference type="Proteomes" id="UP000079169"/>
    </source>
</evidence>
<sequence>WNTFVSNRVSKIQDFTDKDSWYHVAGTQNPADVLSRGLSPGELLASKLYLEGPSWLLTPIHEWNLTRNNAETLVERKCRALVSLESMMQKFWTTEEVAPPTQTMSLDDKICEEKFVSSYNRCEDGHYSVALPFKMDPILLGDSWEIAHLRKMFLSIFVHPEDRKYQRFLWRESQDQPIQCYELVKVVFGSKPSPFLAQRVLAQLAMDSKDKFPNGSSEVEQFYMDDYLGSFLEPGTAVNIVQEMISMFKESGFTICKFATNSKEVANEIPSSLQITNNVEWDHNEAYLKVLGIQWNPPEDYFSFKVSIDNDKCTKRNILSITARIFDVLGFVSPFIITLKLLIKELWCMKLDWDEEPPSTIQKRWNSIVSEMPILNTLRIPRHLGIKTSSSVSLISFCDASERALGACVYIQVTSPDGSISANLICAKSKVAPVKYVTIPRLELCAALLLAKLLHTVQTIIEKKYPIEKILCFTDSTVSLSWILSASFKWNTFVSNRVSKIQDFTDKDSWYHVAGTQNPADVLSRGLSPGELLASKLYLEGPSWLLTPIHEWNLTRNNAETVSTTEEIKKSLVYVTSKESNVLLEMATRMSSWRKLIRAVVIVLKFGRILSKGPITVQDLEIAELKLIKALQEVVFKPTIESLVKGKESPDNKLKKLKPFVDDGLLRCGGRLTNAKHLDYEHIHPVILPKNHHIVNLLIDHTHAKNLHTGPYLLTAILRRKYWIVGAKDIIRNRIRKCNICFKTNPKPVVPRMGDLPSHRVAETKAFYHTGVDYAGPFYVTWTKRRGVRPIKAYLCLFVCMATKALHLELASDLTTTTFLAALRRFISRRGQVKNLYMDSGSNFIGLSNTMGELYAFLSSNEFKDVYAAELLEHRIVFHFNPPAAPHFGGLWESQVGCVKKHLKKILGTHILTYEMLYSVLTAVESILNSRPLGQLGGTPEDPVVLTPAHFLMQVPTTYLPLGDETPNTIKLEDRYKMVTQMVTTFWKRYSNEYLSTLQERSKWLKDGGKLEVGMLVIIKSENTPVLSWLLGRVIEVFKGPSDGVVRVALVKTNQGVYKRPAMSHHGRSSFAVILIHQFPQLSADITTVYRQSDLRCSDYDGP</sequence>
<dbReference type="PaxDb" id="121845-A0A3Q0JHG9"/>
<keyword evidence="2" id="KW-1185">Reference proteome</keyword>
<evidence type="ECO:0000313" key="3">
    <source>
        <dbReference type="RefSeq" id="XP_026687862.1"/>
    </source>
</evidence>
<proteinExistence type="predicted"/>
<dbReference type="InterPro" id="IPR036397">
    <property type="entry name" value="RNaseH_sf"/>
</dbReference>
<dbReference type="PANTHER" id="PTHR47331:SF4">
    <property type="entry name" value="PEPTIDASE S1 DOMAIN-CONTAINING PROTEIN"/>
    <property type="match status" value="1"/>
</dbReference>
<evidence type="ECO:0000259" key="1">
    <source>
        <dbReference type="PROSITE" id="PS50994"/>
    </source>
</evidence>
<dbReference type="GO" id="GO:0015074">
    <property type="term" value="P:DNA integration"/>
    <property type="evidence" value="ECO:0007669"/>
    <property type="project" value="InterPro"/>
</dbReference>
<reference evidence="3" key="1">
    <citation type="submission" date="2025-08" db="UniProtKB">
        <authorList>
            <consortium name="RefSeq"/>
        </authorList>
    </citation>
    <scope>IDENTIFICATION</scope>
</reference>
<dbReference type="PANTHER" id="PTHR47331">
    <property type="entry name" value="PHD-TYPE DOMAIN-CONTAINING PROTEIN"/>
    <property type="match status" value="1"/>
</dbReference>
<dbReference type="GO" id="GO:0003676">
    <property type="term" value="F:nucleic acid binding"/>
    <property type="evidence" value="ECO:0007669"/>
    <property type="project" value="InterPro"/>
</dbReference>
<dbReference type="Pfam" id="PF17921">
    <property type="entry name" value="Integrase_H2C2"/>
    <property type="match status" value="1"/>
</dbReference>
<dbReference type="Pfam" id="PF00078">
    <property type="entry name" value="RVT_1"/>
    <property type="match status" value="1"/>
</dbReference>